<dbReference type="InterPro" id="IPR004843">
    <property type="entry name" value="Calcineurin-like_PHP"/>
</dbReference>
<gene>
    <name evidence="13" type="ORF">B4U80_08707</name>
</gene>
<feature type="binding site" evidence="9">
    <location>
        <position position="159"/>
    </location>
    <ligand>
        <name>Zn(2+)</name>
        <dbReference type="ChEBI" id="CHEBI:29105"/>
        <label>2</label>
    </ligand>
</feature>
<keyword evidence="3" id="KW-0964">Secreted</keyword>
<evidence type="ECO:0000256" key="6">
    <source>
        <dbReference type="ARBA" id="ARBA00022801"/>
    </source>
</evidence>
<evidence type="ECO:0000256" key="1">
    <source>
        <dbReference type="ARBA" id="ARBA00004613"/>
    </source>
</evidence>
<comment type="subcellular location">
    <subcellularLocation>
        <location evidence="1">Secreted</location>
    </subcellularLocation>
</comment>
<feature type="binding site" evidence="9">
    <location>
        <position position="338"/>
    </location>
    <ligand>
        <name>Zn(2+)</name>
        <dbReference type="ChEBI" id="CHEBI:29105"/>
        <label>2</label>
    </ligand>
</feature>
<dbReference type="GO" id="GO:0016020">
    <property type="term" value="C:membrane"/>
    <property type="evidence" value="ECO:0007669"/>
    <property type="project" value="GOC"/>
</dbReference>
<feature type="binding site" evidence="9">
    <location>
        <position position="159"/>
    </location>
    <ligand>
        <name>Zn(2+)</name>
        <dbReference type="ChEBI" id="CHEBI:29105"/>
        <label>1</label>
    </ligand>
</feature>
<feature type="disulfide bond" evidence="10">
    <location>
        <begin position="108"/>
        <end position="131"/>
    </location>
</feature>
<keyword evidence="5" id="KW-0732">Signal</keyword>
<dbReference type="PANTHER" id="PTHR10340:SF34">
    <property type="entry name" value="SPHINGOMYELIN PHOSPHODIESTERASE"/>
    <property type="match status" value="1"/>
</dbReference>
<evidence type="ECO:0000256" key="10">
    <source>
        <dbReference type="PIRSR" id="PIRSR000948-2"/>
    </source>
</evidence>
<evidence type="ECO:0000259" key="12">
    <source>
        <dbReference type="Pfam" id="PF19272"/>
    </source>
</evidence>
<dbReference type="PANTHER" id="PTHR10340">
    <property type="entry name" value="SPHINGOMYELIN PHOSPHODIESTERASE"/>
    <property type="match status" value="1"/>
</dbReference>
<dbReference type="EMBL" id="NCKV01000635">
    <property type="protein sequence ID" value="RWS30119.1"/>
    <property type="molecule type" value="Genomic_DNA"/>
</dbReference>
<feature type="disulfide bond" evidence="10">
    <location>
        <begin position="3"/>
        <end position="14"/>
    </location>
</feature>
<dbReference type="InterPro" id="IPR029052">
    <property type="entry name" value="Metallo-depent_PP-like"/>
</dbReference>
<dbReference type="Gene3D" id="3.60.21.10">
    <property type="match status" value="1"/>
</dbReference>
<sequence length="495" mass="57146">MVCVLFRLSTYEICHGVIESFKSTFDYIRLNSVLTSGEMCGLALGMNCALEVTKNLNWTIALPERINRINFYAKTVKRWKNVAHITDIHYDPQYTVGTTADCYEPVCCRKSPNLFSSISTSAGLFGNYLHCDTPSSTVKKSIDRMLNSHRLSYVIWTGDIPPHDIWNYKRTSTSMYISEVHQMLNEIKVPVFPAVGNHEAVPVNSFAPPEIDESLSNAWLYEKLASMWSKWLPKGAIQNVKHTGNYAVRLEPGLRIISLNTNYCARLNPWILYKSIDPGNQLKWLVEQLLNAENAGDRVHLIGHVPPDHKECTQPWLFNFVRIVQRFRDTITAQFYGHTHRDEFRVLYDSERKNDAIGFELIGPSITTYSGTNPSYRIYKINENNIVIDYETYTFNLTESHLRGEPMWYLEYKASSLLNINTISATTLHEALKSLESNSSFYSSYHRVYYTRSDVDYALRWNDRRRALLIDSHKVMKPNVAQPFSSQYQKLNCYV</sequence>
<feature type="binding site" evidence="9">
    <location>
        <position position="87"/>
    </location>
    <ligand>
        <name>Zn(2+)</name>
        <dbReference type="ChEBI" id="CHEBI:29105"/>
        <label>1</label>
    </ligand>
</feature>
<feature type="binding site" evidence="9">
    <location>
        <position position="340"/>
    </location>
    <ligand>
        <name>Zn(2+)</name>
        <dbReference type="ChEBI" id="CHEBI:29105"/>
        <label>1</label>
    </ligand>
</feature>
<dbReference type="Proteomes" id="UP000288716">
    <property type="component" value="Unassembled WGS sequence"/>
</dbReference>
<dbReference type="SUPFAM" id="SSF56300">
    <property type="entry name" value="Metallo-dependent phosphatases"/>
    <property type="match status" value="1"/>
</dbReference>
<protein>
    <submittedName>
        <fullName evidence="13">Sphingomyelin phosphodiesterase-like protein 2</fullName>
    </submittedName>
</protein>
<evidence type="ECO:0000256" key="9">
    <source>
        <dbReference type="PIRSR" id="PIRSR000948-1"/>
    </source>
</evidence>
<comment type="cofactor">
    <cofactor evidence="9">
        <name>Zn(2+)</name>
        <dbReference type="ChEBI" id="CHEBI:29105"/>
    </cofactor>
    <text evidence="9">Binds 2 Zn(2+) ions per subunit.</text>
</comment>
<dbReference type="Pfam" id="PF00149">
    <property type="entry name" value="Metallophos"/>
    <property type="match status" value="1"/>
</dbReference>
<feature type="binding site" evidence="9">
    <location>
        <position position="89"/>
    </location>
    <ligand>
        <name>Zn(2+)</name>
        <dbReference type="ChEBI" id="CHEBI:29105"/>
        <label>1</label>
    </ligand>
</feature>
<evidence type="ECO:0000259" key="11">
    <source>
        <dbReference type="Pfam" id="PF00149"/>
    </source>
</evidence>
<dbReference type="STRING" id="299467.A0A443SRI6"/>
<dbReference type="GO" id="GO:0004767">
    <property type="term" value="F:sphingomyelin phosphodiesterase activity"/>
    <property type="evidence" value="ECO:0007669"/>
    <property type="project" value="InterPro"/>
</dbReference>
<proteinExistence type="inferred from homology"/>
<dbReference type="OrthoDB" id="282973at2759"/>
<keyword evidence="8" id="KW-0325">Glycoprotein</keyword>
<evidence type="ECO:0000256" key="4">
    <source>
        <dbReference type="ARBA" id="ARBA00022723"/>
    </source>
</evidence>
<comment type="caution">
    <text evidence="13">The sequence shown here is derived from an EMBL/GenBank/DDBJ whole genome shotgun (WGS) entry which is preliminary data.</text>
</comment>
<dbReference type="PIRSF" id="PIRSF000948">
    <property type="entry name" value="Sphingomy_PDE"/>
    <property type="match status" value="1"/>
</dbReference>
<evidence type="ECO:0000256" key="5">
    <source>
        <dbReference type="ARBA" id="ARBA00022729"/>
    </source>
</evidence>
<evidence type="ECO:0000256" key="3">
    <source>
        <dbReference type="ARBA" id="ARBA00022525"/>
    </source>
</evidence>
<organism evidence="13 14">
    <name type="scientific">Leptotrombidium deliense</name>
    <dbReference type="NCBI Taxonomy" id="299467"/>
    <lineage>
        <taxon>Eukaryota</taxon>
        <taxon>Metazoa</taxon>
        <taxon>Ecdysozoa</taxon>
        <taxon>Arthropoda</taxon>
        <taxon>Chelicerata</taxon>
        <taxon>Arachnida</taxon>
        <taxon>Acari</taxon>
        <taxon>Acariformes</taxon>
        <taxon>Trombidiformes</taxon>
        <taxon>Prostigmata</taxon>
        <taxon>Anystina</taxon>
        <taxon>Parasitengona</taxon>
        <taxon>Trombiculoidea</taxon>
        <taxon>Trombiculidae</taxon>
        <taxon>Leptotrombidium</taxon>
    </lineage>
</organism>
<comment type="similarity">
    <text evidence="2">Belongs to the acid sphingomyelinase family.</text>
</comment>
<accession>A0A443SRI6</accession>
<feature type="binding site" evidence="9">
    <location>
        <position position="197"/>
    </location>
    <ligand>
        <name>Zn(2+)</name>
        <dbReference type="ChEBI" id="CHEBI:29105"/>
        <label>2</label>
    </ligand>
</feature>
<evidence type="ECO:0000256" key="8">
    <source>
        <dbReference type="ARBA" id="ARBA00023180"/>
    </source>
</evidence>
<dbReference type="InterPro" id="IPR041805">
    <property type="entry name" value="ASMase/PPN1_MPP"/>
</dbReference>
<dbReference type="GO" id="GO:0046872">
    <property type="term" value="F:metal ion binding"/>
    <property type="evidence" value="ECO:0007669"/>
    <property type="project" value="UniProtKB-KW"/>
</dbReference>
<dbReference type="GO" id="GO:0006685">
    <property type="term" value="P:sphingomyelin catabolic process"/>
    <property type="evidence" value="ECO:0007669"/>
    <property type="project" value="InterPro"/>
</dbReference>
<dbReference type="InterPro" id="IPR045473">
    <property type="entry name" value="ASM_C"/>
</dbReference>
<dbReference type="InterPro" id="IPR011160">
    <property type="entry name" value="Sphingomy_PDE"/>
</dbReference>
<keyword evidence="4 9" id="KW-0479">Metal-binding</keyword>
<name>A0A443SRI6_9ACAR</name>
<feature type="disulfide bond" evidence="10">
    <location>
        <begin position="264"/>
        <end position="312"/>
    </location>
</feature>
<feature type="domain" description="Sphingomyelin phosphodiesterase C-terminal" evidence="12">
    <location>
        <begin position="369"/>
        <end position="450"/>
    </location>
</feature>
<dbReference type="Pfam" id="PF19272">
    <property type="entry name" value="ASMase_C"/>
    <property type="match status" value="1"/>
</dbReference>
<evidence type="ECO:0000256" key="7">
    <source>
        <dbReference type="ARBA" id="ARBA00022833"/>
    </source>
</evidence>
<evidence type="ECO:0000313" key="13">
    <source>
        <dbReference type="EMBL" id="RWS30119.1"/>
    </source>
</evidence>
<dbReference type="VEuPathDB" id="VectorBase:LDEU001919"/>
<evidence type="ECO:0000313" key="14">
    <source>
        <dbReference type="Proteomes" id="UP000288716"/>
    </source>
</evidence>
<feature type="domain" description="Calcineurin-like phosphoesterase" evidence="11">
    <location>
        <begin position="81"/>
        <end position="341"/>
    </location>
</feature>
<keyword evidence="14" id="KW-1185">Reference proteome</keyword>
<keyword evidence="10" id="KW-1015">Disulfide bond</keyword>
<evidence type="ECO:0000256" key="2">
    <source>
        <dbReference type="ARBA" id="ARBA00008234"/>
    </source>
</evidence>
<dbReference type="GO" id="GO:0005615">
    <property type="term" value="C:extracellular space"/>
    <property type="evidence" value="ECO:0007669"/>
    <property type="project" value="TreeGrafter"/>
</dbReference>
<feature type="binding site" evidence="9">
    <location>
        <position position="304"/>
    </location>
    <ligand>
        <name>Zn(2+)</name>
        <dbReference type="ChEBI" id="CHEBI:29105"/>
        <label>2</label>
    </ligand>
</feature>
<feature type="disulfide bond" evidence="10">
    <location>
        <begin position="102"/>
        <end position="107"/>
    </location>
</feature>
<keyword evidence="7 9" id="KW-0862">Zinc</keyword>
<reference evidence="13 14" key="1">
    <citation type="journal article" date="2018" name="Gigascience">
        <title>Genomes of trombidid mites reveal novel predicted allergens and laterally-transferred genes associated with secondary metabolism.</title>
        <authorList>
            <person name="Dong X."/>
            <person name="Chaisiri K."/>
            <person name="Xia D."/>
            <person name="Armstrong S.D."/>
            <person name="Fang Y."/>
            <person name="Donnelly M.J."/>
            <person name="Kadowaki T."/>
            <person name="McGarry J.W."/>
            <person name="Darby A.C."/>
            <person name="Makepeace B.L."/>
        </authorList>
    </citation>
    <scope>NUCLEOTIDE SEQUENCE [LARGE SCALE GENOMIC DNA]</scope>
    <source>
        <strain evidence="13">UoL-UT</strain>
    </source>
</reference>
<dbReference type="AlphaFoldDB" id="A0A443SRI6"/>
<dbReference type="CDD" id="cd00842">
    <property type="entry name" value="MPP_ASMase"/>
    <property type="match status" value="1"/>
</dbReference>
<keyword evidence="6" id="KW-0378">Hydrolase</keyword>